<evidence type="ECO:0000256" key="4">
    <source>
        <dbReference type="ARBA" id="ARBA00023125"/>
    </source>
</evidence>
<sequence length="163" mass="18623">MSGLKAEDILIYYEKTFHAAFFIAKNKEIAEDATQEAFLKAYSKFKGLRDPNKIGPWLAVIAMNCAKDLLKNKKLLVDNIETIFTQKTNDTDEFSKLDLKLDTQKILSIMTIEHKQVLVLRYFYDLPVKDIANCLGISEAAVRSRLHRAKAEVKKIIKVNDAE</sequence>
<dbReference type="SUPFAM" id="SSF88659">
    <property type="entry name" value="Sigma3 and sigma4 domains of RNA polymerase sigma factors"/>
    <property type="match status" value="1"/>
</dbReference>
<dbReference type="Pfam" id="PF04542">
    <property type="entry name" value="Sigma70_r2"/>
    <property type="match status" value="1"/>
</dbReference>
<feature type="domain" description="RNA polymerase sigma-70 region 2" evidence="6">
    <location>
        <begin position="17"/>
        <end position="74"/>
    </location>
</feature>
<dbReference type="InterPro" id="IPR013325">
    <property type="entry name" value="RNA_pol_sigma_r2"/>
</dbReference>
<dbReference type="Proteomes" id="UP000323166">
    <property type="component" value="Unassembled WGS sequence"/>
</dbReference>
<comment type="caution">
    <text evidence="8">The sequence shown here is derived from an EMBL/GenBank/DDBJ whole genome shotgun (WGS) entry which is preliminary data.</text>
</comment>
<keyword evidence="9" id="KW-1185">Reference proteome</keyword>
<dbReference type="GO" id="GO:0006352">
    <property type="term" value="P:DNA-templated transcription initiation"/>
    <property type="evidence" value="ECO:0007669"/>
    <property type="project" value="InterPro"/>
</dbReference>
<evidence type="ECO:0000256" key="5">
    <source>
        <dbReference type="ARBA" id="ARBA00023163"/>
    </source>
</evidence>
<dbReference type="GO" id="GO:0003677">
    <property type="term" value="F:DNA binding"/>
    <property type="evidence" value="ECO:0007669"/>
    <property type="project" value="UniProtKB-KW"/>
</dbReference>
<dbReference type="SUPFAM" id="SSF88946">
    <property type="entry name" value="Sigma2 domain of RNA polymerase sigma factors"/>
    <property type="match status" value="1"/>
</dbReference>
<dbReference type="InterPro" id="IPR039425">
    <property type="entry name" value="RNA_pol_sigma-70-like"/>
</dbReference>
<dbReference type="InterPro" id="IPR013324">
    <property type="entry name" value="RNA_pol_sigma_r3/r4-like"/>
</dbReference>
<evidence type="ECO:0000313" key="9">
    <source>
        <dbReference type="Proteomes" id="UP000323166"/>
    </source>
</evidence>
<dbReference type="RefSeq" id="WP_166512881.1">
    <property type="nucleotide sequence ID" value="NZ_VNHM01000040.1"/>
</dbReference>
<keyword evidence="3" id="KW-0731">Sigma factor</keyword>
<dbReference type="GO" id="GO:0016987">
    <property type="term" value="F:sigma factor activity"/>
    <property type="evidence" value="ECO:0007669"/>
    <property type="project" value="UniProtKB-KW"/>
</dbReference>
<feature type="domain" description="RNA polymerase sigma factor 70 region 4 type 2" evidence="7">
    <location>
        <begin position="106"/>
        <end position="151"/>
    </location>
</feature>
<accession>A0A5S4ZMV1</accession>
<dbReference type="EMBL" id="VNHM01000040">
    <property type="protein sequence ID" value="TYO90926.1"/>
    <property type="molecule type" value="Genomic_DNA"/>
</dbReference>
<keyword evidence="2" id="KW-0805">Transcription regulation</keyword>
<organism evidence="8 9">
    <name type="scientific">Desulfallas thermosapovorans DSM 6562</name>
    <dbReference type="NCBI Taxonomy" id="1121431"/>
    <lineage>
        <taxon>Bacteria</taxon>
        <taxon>Bacillati</taxon>
        <taxon>Bacillota</taxon>
        <taxon>Clostridia</taxon>
        <taxon>Eubacteriales</taxon>
        <taxon>Desulfallaceae</taxon>
        <taxon>Desulfallas</taxon>
    </lineage>
</organism>
<dbReference type="InterPro" id="IPR013249">
    <property type="entry name" value="RNA_pol_sigma70_r4_t2"/>
</dbReference>
<reference evidence="8 9" key="1">
    <citation type="submission" date="2019-07" db="EMBL/GenBank/DDBJ databases">
        <title>Genomic Encyclopedia of Type Strains, Phase I: the one thousand microbial genomes (KMG-I) project.</title>
        <authorList>
            <person name="Kyrpides N."/>
        </authorList>
    </citation>
    <scope>NUCLEOTIDE SEQUENCE [LARGE SCALE GENOMIC DNA]</scope>
    <source>
        <strain evidence="8 9">DSM 6562</strain>
    </source>
</reference>
<evidence type="ECO:0000256" key="3">
    <source>
        <dbReference type="ARBA" id="ARBA00023082"/>
    </source>
</evidence>
<dbReference type="PANTHER" id="PTHR43133">
    <property type="entry name" value="RNA POLYMERASE ECF-TYPE SIGMA FACTO"/>
    <property type="match status" value="1"/>
</dbReference>
<gene>
    <name evidence="8" type="ORF">LX24_02976</name>
</gene>
<protein>
    <submittedName>
        <fullName evidence="8">RNA polymerase sigma-70 factor (ECF subfamily)</fullName>
    </submittedName>
</protein>
<keyword evidence="5" id="KW-0804">Transcription</keyword>
<dbReference type="InterPro" id="IPR036388">
    <property type="entry name" value="WH-like_DNA-bd_sf"/>
</dbReference>
<dbReference type="CDD" id="cd06171">
    <property type="entry name" value="Sigma70_r4"/>
    <property type="match status" value="1"/>
</dbReference>
<proteinExistence type="inferred from homology"/>
<dbReference type="InterPro" id="IPR007627">
    <property type="entry name" value="RNA_pol_sigma70_r2"/>
</dbReference>
<keyword evidence="4" id="KW-0238">DNA-binding</keyword>
<evidence type="ECO:0000256" key="2">
    <source>
        <dbReference type="ARBA" id="ARBA00023015"/>
    </source>
</evidence>
<evidence type="ECO:0000256" key="1">
    <source>
        <dbReference type="ARBA" id="ARBA00010641"/>
    </source>
</evidence>
<dbReference type="AlphaFoldDB" id="A0A5S4ZMV1"/>
<dbReference type="NCBIfam" id="TIGR02937">
    <property type="entry name" value="sigma70-ECF"/>
    <property type="match status" value="1"/>
</dbReference>
<evidence type="ECO:0000313" key="8">
    <source>
        <dbReference type="EMBL" id="TYO90926.1"/>
    </source>
</evidence>
<dbReference type="Pfam" id="PF08281">
    <property type="entry name" value="Sigma70_r4_2"/>
    <property type="match status" value="1"/>
</dbReference>
<evidence type="ECO:0000259" key="7">
    <source>
        <dbReference type="Pfam" id="PF08281"/>
    </source>
</evidence>
<dbReference type="Gene3D" id="1.10.10.10">
    <property type="entry name" value="Winged helix-like DNA-binding domain superfamily/Winged helix DNA-binding domain"/>
    <property type="match status" value="1"/>
</dbReference>
<name>A0A5S4ZMV1_9FIRM</name>
<dbReference type="Gene3D" id="1.10.1740.10">
    <property type="match status" value="1"/>
</dbReference>
<comment type="similarity">
    <text evidence="1">Belongs to the sigma-70 factor family. ECF subfamily.</text>
</comment>
<dbReference type="InterPro" id="IPR014284">
    <property type="entry name" value="RNA_pol_sigma-70_dom"/>
</dbReference>
<dbReference type="PANTHER" id="PTHR43133:SF8">
    <property type="entry name" value="RNA POLYMERASE SIGMA FACTOR HI_1459-RELATED"/>
    <property type="match status" value="1"/>
</dbReference>
<evidence type="ECO:0000259" key="6">
    <source>
        <dbReference type="Pfam" id="PF04542"/>
    </source>
</evidence>